<dbReference type="InterPro" id="IPR024423">
    <property type="entry name" value="DUF3050"/>
</dbReference>
<name>A0A176T6T4_9FLAO</name>
<dbReference type="Proteomes" id="UP000076923">
    <property type="component" value="Unassembled WGS sequence"/>
</dbReference>
<gene>
    <name evidence="1" type="ORF">LPB303_13700</name>
</gene>
<organism evidence="1 2">
    <name type="scientific">Polaribacter atrinae</name>
    <dbReference type="NCBI Taxonomy" id="1333662"/>
    <lineage>
        <taxon>Bacteria</taxon>
        <taxon>Pseudomonadati</taxon>
        <taxon>Bacteroidota</taxon>
        <taxon>Flavobacteriia</taxon>
        <taxon>Flavobacteriales</taxon>
        <taxon>Flavobacteriaceae</taxon>
    </lineage>
</organism>
<dbReference type="STRING" id="1333662.LPB303_13700"/>
<sequence>MNSKIVYIENELVSLREDLKNHQLYKKLNSIEDIKTFMEAHVFAVWDFMSLLKALQINLTTVSIPWIPKKNTNLVRFINEITLAEESDVNKDGVLKSHYEMYLDAMQEMNADCSKIEGFINEIINGKDVLKSIDNLEVHNAIKDFVSYTFKVIDTNESHKIAASFTFGREDIIPDMFIKIVDETTLKSNKKFDNFIYYLERHIELDGDEHGPLSLQMIEELCGNDDKKWQEVLEVAKESLQVRINLWSAVEEELKSKKESVLA</sequence>
<protein>
    <submittedName>
        <fullName evidence="1">Heme oxygenase</fullName>
    </submittedName>
</protein>
<dbReference type="InterPro" id="IPR016084">
    <property type="entry name" value="Haem_Oase-like_multi-hlx"/>
</dbReference>
<evidence type="ECO:0000313" key="1">
    <source>
        <dbReference type="EMBL" id="OAD43133.1"/>
    </source>
</evidence>
<dbReference type="AlphaFoldDB" id="A0A176T6T4"/>
<evidence type="ECO:0000313" key="2">
    <source>
        <dbReference type="Proteomes" id="UP000076923"/>
    </source>
</evidence>
<dbReference type="SUPFAM" id="SSF48613">
    <property type="entry name" value="Heme oxygenase-like"/>
    <property type="match status" value="1"/>
</dbReference>
<comment type="caution">
    <text evidence="1">The sequence shown here is derived from an EMBL/GenBank/DDBJ whole genome shotgun (WGS) entry which is preliminary data.</text>
</comment>
<dbReference type="RefSeq" id="WP_068451286.1">
    <property type="nucleotide sequence ID" value="NZ_CP150660.1"/>
</dbReference>
<dbReference type="OrthoDB" id="9791270at2"/>
<reference evidence="1 2" key="1">
    <citation type="submission" date="2016-02" db="EMBL/GenBank/DDBJ databases">
        <title>Draft genome sequence of Polaribacter atrinae KACC17473.</title>
        <authorList>
            <person name="Shin S.-K."/>
            <person name="Yi H."/>
        </authorList>
    </citation>
    <scope>NUCLEOTIDE SEQUENCE [LARGE SCALE GENOMIC DNA]</scope>
    <source>
        <strain evidence="1 2">KACC 17473</strain>
    </source>
</reference>
<dbReference type="Gene3D" id="1.20.910.10">
    <property type="entry name" value="Heme oxygenase-like"/>
    <property type="match status" value="1"/>
</dbReference>
<dbReference type="Pfam" id="PF11251">
    <property type="entry name" value="DUF3050"/>
    <property type="match status" value="1"/>
</dbReference>
<keyword evidence="2" id="KW-1185">Reference proteome</keyword>
<dbReference type="EMBL" id="LVWE01000056">
    <property type="protein sequence ID" value="OAD43133.1"/>
    <property type="molecule type" value="Genomic_DNA"/>
</dbReference>
<proteinExistence type="predicted"/>
<accession>A0A176T6T4</accession>